<dbReference type="RefSeq" id="WP_150333670.1">
    <property type="nucleotide sequence ID" value="NZ_CP044108.1"/>
</dbReference>
<dbReference type="Pfam" id="PF13802">
    <property type="entry name" value="Gal_mutarotas_2"/>
    <property type="match status" value="1"/>
</dbReference>
<dbReference type="Gene3D" id="2.60.40.1760">
    <property type="entry name" value="glycosyl hydrolase (family 31)"/>
    <property type="match status" value="1"/>
</dbReference>
<feature type="domain" description="DUF5110" evidence="5">
    <location>
        <begin position="708"/>
        <end position="769"/>
    </location>
</feature>
<sequence length="838" mass="93679">MRHATTLLSCEQEGATVTLHTDAAPIRLLALTPEILRIRAGFTDEGAFREASYCLVTTAWSDELDDYMGDKRTRLEPSPLTLLDEGPDSPTVTVEGERLRIEIDREPFRIRVFDSDGTLLHADLIDRGYRLDRNQRRIHTSEIAAGDHFYGFGEKTGEFNKAKSFMTMRAQDCLGYDAERADSLYKHIPFYIKTNEVSGAAVGYFYHNTFACDFDMGRSHSNYWPAHSTYRADGGDIDLFLIAGPSVREVVTRYTLLTGTSAMLPAAALGYLGSSMYYPELPKDADDAILNFYEHAKLEKIPMDGFQLSSGYCQQDTEAGLKRCVLTWNTERFKDPANFFAESEKRGIVVSPNVKPGVLCVHPRMPELIEDGVFVRAADSDDPAPARWWGGPGHMVDFTNPKARERWEKDLTENMLDYGTASIWNDNCEYDSIVDEDAHCDFDGYGAPLAEARSIMANIMCSLTADAIGKTHPNKRPFIVCRAGYAGIQRFAQTWSGDNHTCWETLKANIATMLGMSLSGVANQGGDIGGFHGPAPEGELFVRWVQNGIFQPRFSIHSVNSDNSVTEPWMYPSLTPLVREAIQLRYRLFPYLYSLMERAHRTGLPIAEPLVSAFQHDPAVWDEDVNYMLGDSLFIANVVDKGAETKTVTLPRGEVFYDFATRERYEGGCTYDIPVTLASIPTFVREGGIVPLSSENHMSVSREQVDSLTLVTAPGRDGEFTLYEDDGATMDYTRGAFCATTVTMTAGDRVLYTFTKEGDLDTRITTLELQAISPGQAPFWVSIDGEHIPHALHPSDFDSQATVWLYDLETSTVRIKTPWDSNEHTIVISFEQFDMIGM</sequence>
<dbReference type="InterPro" id="IPR011013">
    <property type="entry name" value="Gal_mutarotase_sf_dom"/>
</dbReference>
<evidence type="ECO:0000259" key="5">
    <source>
        <dbReference type="Pfam" id="PF17137"/>
    </source>
</evidence>
<accession>A0ABX6A5R0</accession>
<proteinExistence type="inferred from homology"/>
<dbReference type="SUPFAM" id="SSF74650">
    <property type="entry name" value="Galactose mutarotase-like"/>
    <property type="match status" value="1"/>
</dbReference>
<dbReference type="PANTHER" id="PTHR22762">
    <property type="entry name" value="ALPHA-GLUCOSIDASE"/>
    <property type="match status" value="1"/>
</dbReference>
<dbReference type="Gene3D" id="2.60.40.1180">
    <property type="entry name" value="Golgi alpha-mannosidase II"/>
    <property type="match status" value="2"/>
</dbReference>
<dbReference type="InterPro" id="IPR013780">
    <property type="entry name" value="Glyco_hydro_b"/>
</dbReference>
<keyword evidence="2" id="KW-0326">Glycosidase</keyword>
<dbReference type="Pfam" id="PF17137">
    <property type="entry name" value="DUF5110"/>
    <property type="match status" value="1"/>
</dbReference>
<feature type="domain" description="Glycoside hydrolase family 31 TIM barrel" evidence="3">
    <location>
        <begin position="262"/>
        <end position="595"/>
    </location>
</feature>
<dbReference type="InterPro" id="IPR033403">
    <property type="entry name" value="DUF5110"/>
</dbReference>
<dbReference type="InterPro" id="IPR048395">
    <property type="entry name" value="Glyco_hydro_31_C"/>
</dbReference>
<evidence type="ECO:0000256" key="1">
    <source>
        <dbReference type="ARBA" id="ARBA00007806"/>
    </source>
</evidence>
<dbReference type="CDD" id="cd06599">
    <property type="entry name" value="GH31_glycosidase_Aec37"/>
    <property type="match status" value="1"/>
</dbReference>
<organism evidence="7 8">
    <name type="scientific">Dermabacter vaginalis</name>
    <dbReference type="NCBI Taxonomy" id="1630135"/>
    <lineage>
        <taxon>Bacteria</taxon>
        <taxon>Bacillati</taxon>
        <taxon>Actinomycetota</taxon>
        <taxon>Actinomycetes</taxon>
        <taxon>Micrococcales</taxon>
        <taxon>Dermabacteraceae</taxon>
        <taxon>Dermabacter</taxon>
    </lineage>
</organism>
<dbReference type="CDD" id="cd14752">
    <property type="entry name" value="GH31_N"/>
    <property type="match status" value="1"/>
</dbReference>
<dbReference type="SUPFAM" id="SSF51445">
    <property type="entry name" value="(Trans)glycosidases"/>
    <property type="match status" value="1"/>
</dbReference>
<dbReference type="InterPro" id="IPR025887">
    <property type="entry name" value="Glyco_hydro_31_N_dom"/>
</dbReference>
<name>A0ABX6A5R0_9MICO</name>
<dbReference type="InterPro" id="IPR000322">
    <property type="entry name" value="Glyco_hydro_31_TIM"/>
</dbReference>
<dbReference type="PANTHER" id="PTHR22762:SF165">
    <property type="entry name" value="PUTATIVE (AFU_ORTHOLOGUE AFUA_1G06560)-RELATED"/>
    <property type="match status" value="1"/>
</dbReference>
<dbReference type="Gene3D" id="3.20.20.80">
    <property type="entry name" value="Glycosidases"/>
    <property type="match status" value="1"/>
</dbReference>
<dbReference type="EMBL" id="CP044108">
    <property type="protein sequence ID" value="QEU12546.1"/>
    <property type="molecule type" value="Genomic_DNA"/>
</dbReference>
<comment type="similarity">
    <text evidence="1 2">Belongs to the glycosyl hydrolase 31 family.</text>
</comment>
<evidence type="ECO:0000259" key="3">
    <source>
        <dbReference type="Pfam" id="PF01055"/>
    </source>
</evidence>
<feature type="domain" description="Glycosyl hydrolase family 31 C-terminal" evidence="6">
    <location>
        <begin position="603"/>
        <end position="690"/>
    </location>
</feature>
<keyword evidence="8" id="KW-1185">Reference proteome</keyword>
<evidence type="ECO:0000259" key="4">
    <source>
        <dbReference type="Pfam" id="PF13802"/>
    </source>
</evidence>
<dbReference type="SUPFAM" id="SSF51011">
    <property type="entry name" value="Glycosyl hydrolase domain"/>
    <property type="match status" value="1"/>
</dbReference>
<dbReference type="Pfam" id="PF21365">
    <property type="entry name" value="Glyco_hydro_31_3rd"/>
    <property type="match status" value="1"/>
</dbReference>
<evidence type="ECO:0000313" key="7">
    <source>
        <dbReference type="EMBL" id="QEU12546.1"/>
    </source>
</evidence>
<dbReference type="Pfam" id="PF01055">
    <property type="entry name" value="Glyco_hydro_31_2nd"/>
    <property type="match status" value="1"/>
</dbReference>
<reference evidence="7 8" key="1">
    <citation type="submission" date="2019-09" db="EMBL/GenBank/DDBJ databases">
        <title>FDA dAtabase for Regulatory Grade micrObial Sequences (FDA-ARGOS): Supporting development and validation of Infectious Disease Dx tests.</title>
        <authorList>
            <person name="Sciortino C."/>
            <person name="Tallon L."/>
            <person name="Sadzewicz L."/>
            <person name="Vavikolanu K."/>
            <person name="Mehta A."/>
            <person name="Aluvathingal J."/>
            <person name="Nadendla S."/>
            <person name="Nandy P."/>
            <person name="Geyer C."/>
            <person name="Yan Y."/>
            <person name="Sichtig H."/>
        </authorList>
    </citation>
    <scope>NUCLEOTIDE SEQUENCE [LARGE SCALE GENOMIC DNA]</scope>
    <source>
        <strain evidence="7 8">FDAARGOS_640</strain>
    </source>
</reference>
<protein>
    <submittedName>
        <fullName evidence="7">DUF4968 domain-containing protein</fullName>
    </submittedName>
</protein>
<evidence type="ECO:0000256" key="2">
    <source>
        <dbReference type="RuleBase" id="RU361185"/>
    </source>
</evidence>
<keyword evidence="2" id="KW-0378">Hydrolase</keyword>
<gene>
    <name evidence="7" type="ORF">FOB48_09675</name>
</gene>
<dbReference type="InterPro" id="IPR017853">
    <property type="entry name" value="GH"/>
</dbReference>
<evidence type="ECO:0000259" key="6">
    <source>
        <dbReference type="Pfam" id="PF21365"/>
    </source>
</evidence>
<feature type="domain" description="Glycoside hydrolase family 31 N-terminal" evidence="4">
    <location>
        <begin position="26"/>
        <end position="215"/>
    </location>
</feature>
<evidence type="ECO:0000313" key="8">
    <source>
        <dbReference type="Proteomes" id="UP000323865"/>
    </source>
</evidence>
<dbReference type="Proteomes" id="UP000323865">
    <property type="component" value="Chromosome"/>
</dbReference>